<organism evidence="2 3">
    <name type="scientific">Imperialibacter roseus</name>
    <dbReference type="NCBI Taxonomy" id="1324217"/>
    <lineage>
        <taxon>Bacteria</taxon>
        <taxon>Pseudomonadati</taxon>
        <taxon>Bacteroidota</taxon>
        <taxon>Cytophagia</taxon>
        <taxon>Cytophagales</taxon>
        <taxon>Flammeovirgaceae</taxon>
        <taxon>Imperialibacter</taxon>
    </lineage>
</organism>
<dbReference type="Proteomes" id="UP001302349">
    <property type="component" value="Chromosome"/>
</dbReference>
<reference evidence="2 3" key="1">
    <citation type="journal article" date="2023" name="Microbiol. Resour. Announc.">
        <title>Complete Genome Sequence of Imperialibacter roseus strain P4T.</title>
        <authorList>
            <person name="Tizabi D.R."/>
            <person name="Bachvaroff T."/>
            <person name="Hill R.T."/>
        </authorList>
    </citation>
    <scope>NUCLEOTIDE SEQUENCE [LARGE SCALE GENOMIC DNA]</scope>
    <source>
        <strain evidence="2 3">P4T</strain>
    </source>
</reference>
<protein>
    <recommendedName>
        <fullName evidence="4">Outer membrane protein beta-barrel domain-containing protein</fullName>
    </recommendedName>
</protein>
<evidence type="ECO:0000256" key="1">
    <source>
        <dbReference type="SAM" id="SignalP"/>
    </source>
</evidence>
<keyword evidence="3" id="KW-1185">Reference proteome</keyword>
<evidence type="ECO:0000313" key="3">
    <source>
        <dbReference type="Proteomes" id="UP001302349"/>
    </source>
</evidence>
<feature type="chain" id="PRO_5046684451" description="Outer membrane protein beta-barrel domain-containing protein" evidence="1">
    <location>
        <begin position="20"/>
        <end position="154"/>
    </location>
</feature>
<proteinExistence type="predicted"/>
<keyword evidence="1" id="KW-0732">Signal</keyword>
<evidence type="ECO:0008006" key="4">
    <source>
        <dbReference type="Google" id="ProtNLM"/>
    </source>
</evidence>
<feature type="signal peptide" evidence="1">
    <location>
        <begin position="1"/>
        <end position="19"/>
    </location>
</feature>
<gene>
    <name evidence="2" type="ORF">RT717_18855</name>
</gene>
<accession>A0ABZ0IKD8</accession>
<dbReference type="RefSeq" id="WP_317487937.1">
    <property type="nucleotide sequence ID" value="NZ_CP136051.1"/>
</dbReference>
<name>A0ABZ0IKD8_9BACT</name>
<dbReference type="EMBL" id="CP136051">
    <property type="protein sequence ID" value="WOK05146.1"/>
    <property type="molecule type" value="Genomic_DNA"/>
</dbReference>
<sequence length="154" mass="17201">MKVSVNLCFLLLASFFCYSQKLGLGFGTNGINVKTASFNKLRFIGRVSPTFSDDFTVVNCSVEIGRNFIVEEHASLYAGLGAGTPFSEASKIVDEDKWFLTIPIGLEIFPFSNRKISFAAEAGPQFDYENLNRYPGKPSWTISPKGLIEFCYYF</sequence>
<evidence type="ECO:0000313" key="2">
    <source>
        <dbReference type="EMBL" id="WOK05146.1"/>
    </source>
</evidence>